<evidence type="ECO:0000313" key="5">
    <source>
        <dbReference type="Proteomes" id="UP001254832"/>
    </source>
</evidence>
<evidence type="ECO:0000313" key="4">
    <source>
        <dbReference type="EMBL" id="MDR6726971.1"/>
    </source>
</evidence>
<evidence type="ECO:0000256" key="2">
    <source>
        <dbReference type="ARBA" id="ARBA00023315"/>
    </source>
</evidence>
<organism evidence="4 5">
    <name type="scientific">Paenibacillus amylolyticus</name>
    <dbReference type="NCBI Taxonomy" id="1451"/>
    <lineage>
        <taxon>Bacteria</taxon>
        <taxon>Bacillati</taxon>
        <taxon>Bacillota</taxon>
        <taxon>Bacilli</taxon>
        <taxon>Bacillales</taxon>
        <taxon>Paenibacillaceae</taxon>
        <taxon>Paenibacillus</taxon>
    </lineage>
</organism>
<sequence length="189" mass="22094">MELRPITSITMDEFAQLGHFGYVSTRKFECSNEETEIPYSYTVRIHLIDVDPPYVKEEMNDEEDLKRYDQLVTLGYSYGVYVDQKLVALSIAEPQYWNNTLLIWHLQVHERYQRKGYGKILIDKMADLARGKGLRAVTVETQNTNVAAVRFYMRCGFQIEGIDLSLYSNNDTGSEEVAFYMRRKIPQHE</sequence>
<comment type="caution">
    <text evidence="4">The sequence shown here is derived from an EMBL/GenBank/DDBJ whole genome shotgun (WGS) entry which is preliminary data.</text>
</comment>
<dbReference type="InterPro" id="IPR016181">
    <property type="entry name" value="Acyl_CoA_acyltransferase"/>
</dbReference>
<reference evidence="4" key="1">
    <citation type="submission" date="2023-07" db="EMBL/GenBank/DDBJ databases">
        <title>Sorghum-associated microbial communities from plants grown in Nebraska, USA.</title>
        <authorList>
            <person name="Schachtman D."/>
        </authorList>
    </citation>
    <scope>NUCLEOTIDE SEQUENCE</scope>
    <source>
        <strain evidence="4">BE80</strain>
    </source>
</reference>
<dbReference type="AlphaFoldDB" id="A0AAP5H8B2"/>
<dbReference type="InterPro" id="IPR000182">
    <property type="entry name" value="GNAT_dom"/>
</dbReference>
<evidence type="ECO:0000256" key="1">
    <source>
        <dbReference type="ARBA" id="ARBA00022679"/>
    </source>
</evidence>
<dbReference type="SUPFAM" id="SSF55729">
    <property type="entry name" value="Acyl-CoA N-acyltransferases (Nat)"/>
    <property type="match status" value="1"/>
</dbReference>
<keyword evidence="2" id="KW-0012">Acyltransferase</keyword>
<dbReference type="RefSeq" id="WP_310145578.1">
    <property type="nucleotide sequence ID" value="NZ_JAVDTR010000021.1"/>
</dbReference>
<dbReference type="GO" id="GO:0005840">
    <property type="term" value="C:ribosome"/>
    <property type="evidence" value="ECO:0007669"/>
    <property type="project" value="UniProtKB-KW"/>
</dbReference>
<accession>A0AAP5H8B2</accession>
<dbReference type="PROSITE" id="PS51186">
    <property type="entry name" value="GNAT"/>
    <property type="match status" value="1"/>
</dbReference>
<dbReference type="Pfam" id="PF00583">
    <property type="entry name" value="Acetyltransf_1"/>
    <property type="match status" value="1"/>
</dbReference>
<dbReference type="EMBL" id="JAVDTR010000021">
    <property type="protein sequence ID" value="MDR6726971.1"/>
    <property type="molecule type" value="Genomic_DNA"/>
</dbReference>
<dbReference type="PANTHER" id="PTHR43420">
    <property type="entry name" value="ACETYLTRANSFERASE"/>
    <property type="match status" value="1"/>
</dbReference>
<name>A0AAP5H8B2_PAEAM</name>
<keyword evidence="4" id="KW-0689">Ribosomal protein</keyword>
<evidence type="ECO:0000259" key="3">
    <source>
        <dbReference type="PROSITE" id="PS51186"/>
    </source>
</evidence>
<feature type="domain" description="N-acetyltransferase" evidence="3">
    <location>
        <begin position="43"/>
        <end position="186"/>
    </location>
</feature>
<dbReference type="CDD" id="cd04301">
    <property type="entry name" value="NAT_SF"/>
    <property type="match status" value="1"/>
</dbReference>
<dbReference type="Proteomes" id="UP001254832">
    <property type="component" value="Unassembled WGS sequence"/>
</dbReference>
<dbReference type="GO" id="GO:0016747">
    <property type="term" value="F:acyltransferase activity, transferring groups other than amino-acyl groups"/>
    <property type="evidence" value="ECO:0007669"/>
    <property type="project" value="InterPro"/>
</dbReference>
<gene>
    <name evidence="4" type="ORF">J2W91_005496</name>
</gene>
<proteinExistence type="predicted"/>
<dbReference type="InterPro" id="IPR050680">
    <property type="entry name" value="YpeA/RimI_acetyltransf"/>
</dbReference>
<keyword evidence="4" id="KW-0687">Ribonucleoprotein</keyword>
<dbReference type="Gene3D" id="3.40.630.30">
    <property type="match status" value="1"/>
</dbReference>
<keyword evidence="1" id="KW-0808">Transferase</keyword>
<protein>
    <submittedName>
        <fullName evidence="4">Ribosomal protein S18 acetylase RimI-like enzyme</fullName>
    </submittedName>
</protein>